<keyword evidence="5" id="KW-0963">Cytoplasm</keyword>
<dbReference type="PANTHER" id="PTHR11579">
    <property type="entry name" value="PROTEIN-L-ISOASPARTATE O-METHYLTRANSFERASE"/>
    <property type="match status" value="1"/>
</dbReference>
<evidence type="ECO:0000256" key="5">
    <source>
        <dbReference type="ARBA" id="ARBA00022490"/>
    </source>
</evidence>
<dbReference type="CDD" id="cd02440">
    <property type="entry name" value="AdoMet_MTases"/>
    <property type="match status" value="1"/>
</dbReference>
<dbReference type="Gene3D" id="3.40.50.150">
    <property type="entry name" value="Vaccinia Virus protein VP39"/>
    <property type="match status" value="1"/>
</dbReference>
<evidence type="ECO:0000256" key="3">
    <source>
        <dbReference type="ARBA" id="ARBA00011890"/>
    </source>
</evidence>
<dbReference type="AlphaFoldDB" id="G8QXF6"/>
<evidence type="ECO:0000256" key="4">
    <source>
        <dbReference type="ARBA" id="ARBA00013346"/>
    </source>
</evidence>
<gene>
    <name evidence="10" type="ordered locus">SpiGrapes_0613</name>
</gene>
<evidence type="ECO:0000313" key="11">
    <source>
        <dbReference type="Proteomes" id="UP000005632"/>
    </source>
</evidence>
<comment type="subcellular location">
    <subcellularLocation>
        <location evidence="1">Cytoplasm</location>
    </subcellularLocation>
</comment>
<dbReference type="OrthoDB" id="9772751at2"/>
<protein>
    <recommendedName>
        <fullName evidence="4 9">Protein-L-isoaspartate O-methyltransferase</fullName>
        <ecNumber evidence="3 9">2.1.1.77</ecNumber>
    </recommendedName>
</protein>
<keyword evidence="8" id="KW-0949">S-adenosyl-L-methionine</keyword>
<dbReference type="FunFam" id="3.40.50.150:FF:000010">
    <property type="entry name" value="Protein-L-isoaspartate O-methyltransferase"/>
    <property type="match status" value="1"/>
</dbReference>
<accession>G8QXF6</accession>
<dbReference type="EMBL" id="CP003155">
    <property type="protein sequence ID" value="AEV28457.1"/>
    <property type="molecule type" value="Genomic_DNA"/>
</dbReference>
<dbReference type="HOGENOM" id="CLU_055432_2_0_12"/>
<evidence type="ECO:0000256" key="7">
    <source>
        <dbReference type="ARBA" id="ARBA00022679"/>
    </source>
</evidence>
<organism evidence="10 11">
    <name type="scientific">Sphaerochaeta pleomorpha (strain ATCC BAA-1885 / DSM 22778 / Grapes)</name>
    <dbReference type="NCBI Taxonomy" id="158190"/>
    <lineage>
        <taxon>Bacteria</taxon>
        <taxon>Pseudomonadati</taxon>
        <taxon>Spirochaetota</taxon>
        <taxon>Spirochaetia</taxon>
        <taxon>Spirochaetales</taxon>
        <taxon>Sphaerochaetaceae</taxon>
        <taxon>Sphaerochaeta</taxon>
    </lineage>
</organism>
<evidence type="ECO:0000313" key="10">
    <source>
        <dbReference type="EMBL" id="AEV28457.1"/>
    </source>
</evidence>
<comment type="similarity">
    <text evidence="2">Belongs to the methyltransferase superfamily. L-isoaspartyl/D-aspartyl protein methyltransferase family.</text>
</comment>
<dbReference type="GO" id="GO:0004719">
    <property type="term" value="F:protein-L-isoaspartate (D-aspartate) O-methyltransferase activity"/>
    <property type="evidence" value="ECO:0007669"/>
    <property type="project" value="UniProtKB-UniRule"/>
</dbReference>
<dbReference type="RefSeq" id="WP_014269306.1">
    <property type="nucleotide sequence ID" value="NC_016633.1"/>
</dbReference>
<dbReference type="EC" id="2.1.1.77" evidence="3 9"/>
<evidence type="ECO:0000256" key="9">
    <source>
        <dbReference type="NCBIfam" id="TIGR00080"/>
    </source>
</evidence>
<dbReference type="KEGG" id="sgp:SpiGrapes_0613"/>
<dbReference type="SUPFAM" id="SSF53335">
    <property type="entry name" value="S-adenosyl-L-methionine-dependent methyltransferases"/>
    <property type="match status" value="1"/>
</dbReference>
<proteinExistence type="inferred from homology"/>
<keyword evidence="11" id="KW-1185">Reference proteome</keyword>
<dbReference type="STRING" id="158190.SpiGrapes_0613"/>
<evidence type="ECO:0000256" key="8">
    <source>
        <dbReference type="ARBA" id="ARBA00022691"/>
    </source>
</evidence>
<dbReference type="GO" id="GO:0032259">
    <property type="term" value="P:methylation"/>
    <property type="evidence" value="ECO:0007669"/>
    <property type="project" value="UniProtKB-KW"/>
</dbReference>
<evidence type="ECO:0000256" key="1">
    <source>
        <dbReference type="ARBA" id="ARBA00004496"/>
    </source>
</evidence>
<dbReference type="Pfam" id="PF01135">
    <property type="entry name" value="PCMT"/>
    <property type="match status" value="1"/>
</dbReference>
<sequence>MEQKLADFFNSLDRSFFMDNACRDYASLDAAFPIGYGQTISQPSLVYMMTERLELDKTCRVLEIGTGSGYQTAFLAEFSKEVYTIERIPELAKKARERLGELGYSNIFYRIGDGSLGWKEYAPFDRILVTAAAGRVPLDLVDQLKVGGVMLVPIGPSGWQQLTLITRDAEGLVHSESIGDVVFVELKGKYGWTL</sequence>
<dbReference type="NCBIfam" id="NF001453">
    <property type="entry name" value="PRK00312.1"/>
    <property type="match status" value="1"/>
</dbReference>
<keyword evidence="6 10" id="KW-0489">Methyltransferase</keyword>
<dbReference type="PROSITE" id="PS01279">
    <property type="entry name" value="PCMT"/>
    <property type="match status" value="1"/>
</dbReference>
<dbReference type="GO" id="GO:0005737">
    <property type="term" value="C:cytoplasm"/>
    <property type="evidence" value="ECO:0007669"/>
    <property type="project" value="UniProtKB-SubCell"/>
</dbReference>
<dbReference type="InterPro" id="IPR029063">
    <property type="entry name" value="SAM-dependent_MTases_sf"/>
</dbReference>
<dbReference type="eggNOG" id="COG2518">
    <property type="taxonomic scope" value="Bacteria"/>
</dbReference>
<dbReference type="InterPro" id="IPR000682">
    <property type="entry name" value="PCMT"/>
</dbReference>
<name>G8QXF6_SPHPG</name>
<dbReference type="Proteomes" id="UP000005632">
    <property type="component" value="Chromosome"/>
</dbReference>
<dbReference type="GO" id="GO:0030091">
    <property type="term" value="P:protein repair"/>
    <property type="evidence" value="ECO:0007669"/>
    <property type="project" value="UniProtKB-UniRule"/>
</dbReference>
<dbReference type="PANTHER" id="PTHR11579:SF0">
    <property type="entry name" value="PROTEIN-L-ISOASPARTATE(D-ASPARTATE) O-METHYLTRANSFERASE"/>
    <property type="match status" value="1"/>
</dbReference>
<evidence type="ECO:0000256" key="2">
    <source>
        <dbReference type="ARBA" id="ARBA00005369"/>
    </source>
</evidence>
<reference evidence="10 11" key="1">
    <citation type="submission" date="2011-11" db="EMBL/GenBank/DDBJ databases">
        <title>Complete sequence of Spirochaeta sp. grapes.</title>
        <authorList>
            <consortium name="US DOE Joint Genome Institute"/>
            <person name="Lucas S."/>
            <person name="Han J."/>
            <person name="Lapidus A."/>
            <person name="Cheng J.-F."/>
            <person name="Goodwin L."/>
            <person name="Pitluck S."/>
            <person name="Peters L."/>
            <person name="Ovchinnikova G."/>
            <person name="Munk A.C."/>
            <person name="Detter J.C."/>
            <person name="Han C."/>
            <person name="Tapia R."/>
            <person name="Land M."/>
            <person name="Hauser L."/>
            <person name="Kyrpides N."/>
            <person name="Ivanova N."/>
            <person name="Pagani I."/>
            <person name="Ritalahtilisa K."/>
            <person name="Loeffler F."/>
            <person name="Woyke T."/>
        </authorList>
    </citation>
    <scope>NUCLEOTIDE SEQUENCE [LARGE SCALE GENOMIC DNA]</scope>
    <source>
        <strain evidence="11">ATCC BAA-1885 / DSM 22778 / Grapes</strain>
    </source>
</reference>
<keyword evidence="7 10" id="KW-0808">Transferase</keyword>
<dbReference type="NCBIfam" id="TIGR00080">
    <property type="entry name" value="pimt"/>
    <property type="match status" value="1"/>
</dbReference>
<evidence type="ECO:0000256" key="6">
    <source>
        <dbReference type="ARBA" id="ARBA00022603"/>
    </source>
</evidence>